<evidence type="ECO:0000259" key="4">
    <source>
        <dbReference type="PROSITE" id="PS50137"/>
    </source>
</evidence>
<reference evidence="6" key="3">
    <citation type="submission" date="2014-09" db="EMBL/GenBank/DDBJ databases">
        <authorList>
            <person name="Magalhaes I.L.F."/>
            <person name="Oliveira U."/>
            <person name="Santos F.R."/>
            <person name="Vidigal T.H.D.A."/>
            <person name="Brescovit A.D."/>
            <person name="Santos A.J."/>
        </authorList>
    </citation>
    <scope>NUCLEOTIDE SEQUENCE</scope>
</reference>
<reference evidence="5" key="2">
    <citation type="submission" date="2014-07" db="EMBL/GenBank/DDBJ databases">
        <authorList>
            <person name="Hull J."/>
        </authorList>
    </citation>
    <scope>NUCLEOTIDE SEQUENCE</scope>
</reference>
<evidence type="ECO:0000313" key="5">
    <source>
        <dbReference type="EMBL" id="JAG28582.1"/>
    </source>
</evidence>
<keyword evidence="5" id="KW-0808">Transferase</keyword>
<name>A0A0A9Y691_LYGHE</name>
<dbReference type="GO" id="GO:0035197">
    <property type="term" value="F:siRNA binding"/>
    <property type="evidence" value="ECO:0007669"/>
    <property type="project" value="TreeGrafter"/>
</dbReference>
<reference evidence="5" key="1">
    <citation type="journal article" date="2014" name="PLoS ONE">
        <title>Transcriptome-Based Identification of ABC Transporters in the Western Tarnished Plant Bug Lygus hesperus.</title>
        <authorList>
            <person name="Hull J.J."/>
            <person name="Chaney K."/>
            <person name="Geib S.M."/>
            <person name="Fabrick J.A."/>
            <person name="Brent C.S."/>
            <person name="Walsh D."/>
            <person name="Lavine L.C."/>
        </authorList>
    </citation>
    <scope>NUCLEOTIDE SEQUENCE</scope>
</reference>
<dbReference type="EMBL" id="GBRD01001119">
    <property type="protein sequence ID" value="JAG64702.1"/>
    <property type="molecule type" value="Transcribed_RNA"/>
</dbReference>
<dbReference type="Pfam" id="PF00035">
    <property type="entry name" value="dsrm"/>
    <property type="match status" value="1"/>
</dbReference>
<dbReference type="GO" id="GO:0070920">
    <property type="term" value="P:regulation of regulatory ncRNA processing"/>
    <property type="evidence" value="ECO:0007669"/>
    <property type="project" value="TreeGrafter"/>
</dbReference>
<dbReference type="GO" id="GO:0070578">
    <property type="term" value="C:RISC-loading complex"/>
    <property type="evidence" value="ECO:0007669"/>
    <property type="project" value="TreeGrafter"/>
</dbReference>
<dbReference type="SMART" id="SM00358">
    <property type="entry name" value="DSRM"/>
    <property type="match status" value="2"/>
</dbReference>
<evidence type="ECO:0000256" key="1">
    <source>
        <dbReference type="ARBA" id="ARBA00022884"/>
    </source>
</evidence>
<protein>
    <submittedName>
        <fullName evidence="5">Phosphoribosylglycinamide formyltransferase 2</fullName>
    </submittedName>
</protein>
<gene>
    <name evidence="5" type="primary">purT_2</name>
    <name evidence="5" type="ORF">CM83_98671</name>
</gene>
<dbReference type="GO" id="GO:0003725">
    <property type="term" value="F:double-stranded RNA binding"/>
    <property type="evidence" value="ECO:0007669"/>
    <property type="project" value="TreeGrafter"/>
</dbReference>
<evidence type="ECO:0000256" key="3">
    <source>
        <dbReference type="SAM" id="MobiDB-lite"/>
    </source>
</evidence>
<feature type="region of interest" description="Disordered" evidence="3">
    <location>
        <begin position="191"/>
        <end position="220"/>
    </location>
</feature>
<dbReference type="Gene3D" id="3.30.160.20">
    <property type="match status" value="2"/>
</dbReference>
<dbReference type="GO" id="GO:0005634">
    <property type="term" value="C:nucleus"/>
    <property type="evidence" value="ECO:0007669"/>
    <property type="project" value="TreeGrafter"/>
</dbReference>
<keyword evidence="1 2" id="KW-0694">RNA-binding</keyword>
<dbReference type="GO" id="GO:0016740">
    <property type="term" value="F:transferase activity"/>
    <property type="evidence" value="ECO:0007669"/>
    <property type="project" value="UniProtKB-KW"/>
</dbReference>
<dbReference type="AlphaFoldDB" id="A0A0A9Y691"/>
<evidence type="ECO:0000313" key="6">
    <source>
        <dbReference type="EMBL" id="JAG64702.1"/>
    </source>
</evidence>
<organism evidence="5">
    <name type="scientific">Lygus hesperus</name>
    <name type="common">Western plant bug</name>
    <dbReference type="NCBI Taxonomy" id="30085"/>
    <lineage>
        <taxon>Eukaryota</taxon>
        <taxon>Metazoa</taxon>
        <taxon>Ecdysozoa</taxon>
        <taxon>Arthropoda</taxon>
        <taxon>Hexapoda</taxon>
        <taxon>Insecta</taxon>
        <taxon>Pterygota</taxon>
        <taxon>Neoptera</taxon>
        <taxon>Paraneoptera</taxon>
        <taxon>Hemiptera</taxon>
        <taxon>Heteroptera</taxon>
        <taxon>Panheteroptera</taxon>
        <taxon>Cimicomorpha</taxon>
        <taxon>Miridae</taxon>
        <taxon>Mirini</taxon>
        <taxon>Lygus</taxon>
    </lineage>
</organism>
<dbReference type="GO" id="GO:0005737">
    <property type="term" value="C:cytoplasm"/>
    <property type="evidence" value="ECO:0007669"/>
    <property type="project" value="TreeGrafter"/>
</dbReference>
<feature type="domain" description="DRBM" evidence="4">
    <location>
        <begin position="369"/>
        <end position="395"/>
    </location>
</feature>
<dbReference type="GO" id="GO:0030422">
    <property type="term" value="P:siRNA processing"/>
    <property type="evidence" value="ECO:0007669"/>
    <property type="project" value="TreeGrafter"/>
</dbReference>
<sequence length="413" mass="46931">MSETSSTGETEEYGYEDEIKEFLKLAEESKVNLDAWKKASLSTKSNKDLLREEMQTTIDEVREFVKQIEEQAKMRKFRRRTYGNGEWTKLVAKEKYFMDAIHIGEEVMKKLIDALTIIPEPIISEPLHSLTDIHVKIQNEKDPTRKIALEGYELIMRFAKLLDGEGIAHNYPVPKTAEKIKLFRRVITDEDPETTTDRSSKKAHQVKSVDSKHTSIVGGSQFEDATSSPGAFLREYAERNDMEPVYKEISAVKTVWQQEYISTCKLGKIVGEGKSKRRSVSKQIAAAHVLRQILSKTRRNSLPDDMTLLTESEMKDVLHLTCEYIEYGAELQAVCSQENARPPIYTPLLTKPASATTPHVEIRCKALGFNAVGYGRDREIAKRMAAKLVLDQLIEDREKSVGKGPTTKLDWSV</sequence>
<dbReference type="PANTHER" id="PTHR46205:SF3">
    <property type="entry name" value="LOQUACIOUS, ISOFORM B"/>
    <property type="match status" value="1"/>
</dbReference>
<dbReference type="PANTHER" id="PTHR46205">
    <property type="entry name" value="LOQUACIOUS, ISOFORM B"/>
    <property type="match status" value="1"/>
</dbReference>
<dbReference type="InterPro" id="IPR051247">
    <property type="entry name" value="RLC_Component"/>
</dbReference>
<accession>A0A0A9Y691</accession>
<dbReference type="SUPFAM" id="SSF54768">
    <property type="entry name" value="dsRNA-binding domain-like"/>
    <property type="match status" value="2"/>
</dbReference>
<proteinExistence type="predicted"/>
<dbReference type="GO" id="GO:0016442">
    <property type="term" value="C:RISC complex"/>
    <property type="evidence" value="ECO:0007669"/>
    <property type="project" value="TreeGrafter"/>
</dbReference>
<evidence type="ECO:0000256" key="2">
    <source>
        <dbReference type="PROSITE-ProRule" id="PRU00266"/>
    </source>
</evidence>
<dbReference type="PROSITE" id="PS50137">
    <property type="entry name" value="DS_RBD"/>
    <property type="match status" value="2"/>
</dbReference>
<dbReference type="EMBL" id="GBHO01015022">
    <property type="protein sequence ID" value="JAG28582.1"/>
    <property type="molecule type" value="Transcribed_RNA"/>
</dbReference>
<feature type="domain" description="DRBM" evidence="4">
    <location>
        <begin position="228"/>
        <end position="295"/>
    </location>
</feature>
<dbReference type="InterPro" id="IPR014720">
    <property type="entry name" value="dsRBD_dom"/>
</dbReference>